<evidence type="ECO:0000256" key="1">
    <source>
        <dbReference type="SAM" id="SignalP"/>
    </source>
</evidence>
<feature type="domain" description="Apple" evidence="2">
    <location>
        <begin position="20"/>
        <end position="96"/>
    </location>
</feature>
<evidence type="ECO:0000259" key="2">
    <source>
        <dbReference type="PROSITE" id="PS50948"/>
    </source>
</evidence>
<protein>
    <recommendedName>
        <fullName evidence="2">Apple domain-containing protein</fullName>
    </recommendedName>
</protein>
<dbReference type="EMBL" id="CALNXJ010000003">
    <property type="protein sequence ID" value="CAH3036203.1"/>
    <property type="molecule type" value="Genomic_DNA"/>
</dbReference>
<dbReference type="AlphaFoldDB" id="A0AAU9VQ38"/>
<organism evidence="3 4">
    <name type="scientific">Pocillopora meandrina</name>
    <dbReference type="NCBI Taxonomy" id="46732"/>
    <lineage>
        <taxon>Eukaryota</taxon>
        <taxon>Metazoa</taxon>
        <taxon>Cnidaria</taxon>
        <taxon>Anthozoa</taxon>
        <taxon>Hexacorallia</taxon>
        <taxon>Scleractinia</taxon>
        <taxon>Astrocoeniina</taxon>
        <taxon>Pocilloporidae</taxon>
        <taxon>Pocillopora</taxon>
    </lineage>
</organism>
<dbReference type="SMART" id="SM00473">
    <property type="entry name" value="PAN_AP"/>
    <property type="match status" value="1"/>
</dbReference>
<accession>A0AAU9VQ38</accession>
<evidence type="ECO:0000313" key="4">
    <source>
        <dbReference type="Proteomes" id="UP001159428"/>
    </source>
</evidence>
<dbReference type="Pfam" id="PF00024">
    <property type="entry name" value="PAN_1"/>
    <property type="match status" value="1"/>
</dbReference>
<gene>
    <name evidence="3" type="ORF">PMEA_00016710</name>
</gene>
<reference evidence="3 4" key="1">
    <citation type="submission" date="2022-05" db="EMBL/GenBank/DDBJ databases">
        <authorList>
            <consortium name="Genoscope - CEA"/>
            <person name="William W."/>
        </authorList>
    </citation>
    <scope>NUCLEOTIDE SEQUENCE [LARGE SCALE GENOMIC DNA]</scope>
</reference>
<dbReference type="InterPro" id="IPR003609">
    <property type="entry name" value="Pan_app"/>
</dbReference>
<evidence type="ECO:0000313" key="3">
    <source>
        <dbReference type="EMBL" id="CAH3036203.1"/>
    </source>
</evidence>
<dbReference type="Proteomes" id="UP001159428">
    <property type="component" value="Unassembled WGS sequence"/>
</dbReference>
<feature type="signal peptide" evidence="1">
    <location>
        <begin position="1"/>
        <end position="17"/>
    </location>
</feature>
<proteinExistence type="predicted"/>
<dbReference type="PROSITE" id="PS50948">
    <property type="entry name" value="PAN"/>
    <property type="match status" value="1"/>
</dbReference>
<dbReference type="SUPFAM" id="SSF57414">
    <property type="entry name" value="Hairpin loop containing domain-like"/>
    <property type="match status" value="1"/>
</dbReference>
<feature type="non-terminal residue" evidence="3">
    <location>
        <position position="115"/>
    </location>
</feature>
<keyword evidence="4" id="KW-1185">Reference proteome</keyword>
<sequence>MRTGLLIIICWFPTTSANRCDASYSIQDRVLKNHTIAIRPAERIEECALLCVDYPDCHSINFYQKHKICDLNDKTHTSHPKDMISFALSNYMENILRPYLCNRDSECGSGLHCSP</sequence>
<comment type="caution">
    <text evidence="3">The sequence shown here is derived from an EMBL/GenBank/DDBJ whole genome shotgun (WGS) entry which is preliminary data.</text>
</comment>
<name>A0AAU9VQ38_9CNID</name>
<keyword evidence="1" id="KW-0732">Signal</keyword>
<feature type="chain" id="PRO_5043583486" description="Apple domain-containing protein" evidence="1">
    <location>
        <begin position="18"/>
        <end position="115"/>
    </location>
</feature>
<dbReference type="Gene3D" id="3.50.4.10">
    <property type="entry name" value="Hepatocyte Growth Factor"/>
    <property type="match status" value="1"/>
</dbReference>